<dbReference type="STRING" id="571932.SAMN05421743_11781"/>
<evidence type="ECO:0000313" key="3">
    <source>
        <dbReference type="EMBL" id="SEB11565.1"/>
    </source>
</evidence>
<dbReference type="OrthoDB" id="2381329at2"/>
<accession>A0A1H4GPP3</accession>
<feature type="region of interest" description="Disordered" evidence="1">
    <location>
        <begin position="161"/>
        <end position="203"/>
    </location>
</feature>
<dbReference type="AlphaFoldDB" id="A0A1H4GPP3"/>
<keyword evidence="2" id="KW-0732">Signal</keyword>
<dbReference type="PROSITE" id="PS51257">
    <property type="entry name" value="PROKAR_LIPOPROTEIN"/>
    <property type="match status" value="1"/>
</dbReference>
<keyword evidence="3" id="KW-0449">Lipoprotein</keyword>
<proteinExistence type="predicted"/>
<dbReference type="NCBIfam" id="TIGR02898">
    <property type="entry name" value="spore_YhcN_YlaJ"/>
    <property type="match status" value="1"/>
</dbReference>
<dbReference type="InterPro" id="IPR014247">
    <property type="entry name" value="Spore_lipoprot_YhcN/YlaJ"/>
</dbReference>
<sequence length="203" mass="22771">MQKPILNTFLLIALLMITACQGEDPETLQQEREGSEPLMVKDSDPIEKEDKTIQQAAEHLAKLATEVPNVHDATAIVLGPYVVVGIDVDKELDRSRVGTIKYSVGESLKHDPFGKRAVVVADADGAERIRQLRNKLQEGHPIQAVTEELSAIVGRYMPEMPIDDDRAEEPDQNKESVPEQEEQKLDEIEEEQSNEHLNRKKNS</sequence>
<evidence type="ECO:0000313" key="4">
    <source>
        <dbReference type="Proteomes" id="UP000198584"/>
    </source>
</evidence>
<evidence type="ECO:0000256" key="1">
    <source>
        <dbReference type="SAM" id="MobiDB-lite"/>
    </source>
</evidence>
<dbReference type="RefSeq" id="WP_093046204.1">
    <property type="nucleotide sequence ID" value="NZ_FNQR01000017.1"/>
</dbReference>
<reference evidence="3 4" key="1">
    <citation type="submission" date="2016-10" db="EMBL/GenBank/DDBJ databases">
        <authorList>
            <person name="de Groot N.N."/>
        </authorList>
    </citation>
    <scope>NUCLEOTIDE SEQUENCE [LARGE SCALE GENOMIC DNA]</scope>
    <source>
        <strain evidence="3 4">CCM7597</strain>
    </source>
</reference>
<organism evidence="3 4">
    <name type="scientific">Thalassobacillus cyri</name>
    <dbReference type="NCBI Taxonomy" id="571932"/>
    <lineage>
        <taxon>Bacteria</taxon>
        <taxon>Bacillati</taxon>
        <taxon>Bacillota</taxon>
        <taxon>Bacilli</taxon>
        <taxon>Bacillales</taxon>
        <taxon>Bacillaceae</taxon>
        <taxon>Thalassobacillus</taxon>
    </lineage>
</organism>
<dbReference type="GO" id="GO:0030435">
    <property type="term" value="P:sporulation resulting in formation of a cellular spore"/>
    <property type="evidence" value="ECO:0007669"/>
    <property type="project" value="InterPro"/>
</dbReference>
<keyword evidence="4" id="KW-1185">Reference proteome</keyword>
<dbReference type="Pfam" id="PF09580">
    <property type="entry name" value="Spore_YhcN_YlaJ"/>
    <property type="match status" value="1"/>
</dbReference>
<evidence type="ECO:0000256" key="2">
    <source>
        <dbReference type="SAM" id="SignalP"/>
    </source>
</evidence>
<feature type="compositionally biased region" description="Basic and acidic residues" evidence="1">
    <location>
        <begin position="169"/>
        <end position="186"/>
    </location>
</feature>
<gene>
    <name evidence="3" type="ORF">SAMN05421743_11781</name>
</gene>
<dbReference type="InterPro" id="IPR019076">
    <property type="entry name" value="Spore_lipoprot_YhcN/YlaJ-like"/>
</dbReference>
<dbReference type="EMBL" id="FNQR01000017">
    <property type="protein sequence ID" value="SEB11565.1"/>
    <property type="molecule type" value="Genomic_DNA"/>
</dbReference>
<name>A0A1H4GPP3_9BACI</name>
<dbReference type="Proteomes" id="UP000198584">
    <property type="component" value="Unassembled WGS sequence"/>
</dbReference>
<feature type="signal peptide" evidence="2">
    <location>
        <begin position="1"/>
        <end position="22"/>
    </location>
</feature>
<protein>
    <submittedName>
        <fullName evidence="3">Sporulation lipoprotein, YhcN/YlaJ family</fullName>
    </submittedName>
</protein>
<feature type="chain" id="PRO_5038947579" evidence="2">
    <location>
        <begin position="23"/>
        <end position="203"/>
    </location>
</feature>